<protein>
    <submittedName>
        <fullName evidence="2">Uncharacterized protein</fullName>
    </submittedName>
</protein>
<accession>A0A834HRV4</accession>
<organism evidence="2 3">
    <name type="scientific">Rhynchophorus ferrugineus</name>
    <name type="common">Red palm weevil</name>
    <name type="synonym">Curculio ferrugineus</name>
    <dbReference type="NCBI Taxonomy" id="354439"/>
    <lineage>
        <taxon>Eukaryota</taxon>
        <taxon>Metazoa</taxon>
        <taxon>Ecdysozoa</taxon>
        <taxon>Arthropoda</taxon>
        <taxon>Hexapoda</taxon>
        <taxon>Insecta</taxon>
        <taxon>Pterygota</taxon>
        <taxon>Neoptera</taxon>
        <taxon>Endopterygota</taxon>
        <taxon>Coleoptera</taxon>
        <taxon>Polyphaga</taxon>
        <taxon>Cucujiformia</taxon>
        <taxon>Curculionidae</taxon>
        <taxon>Dryophthorinae</taxon>
        <taxon>Rhynchophorus</taxon>
    </lineage>
</organism>
<name>A0A834HRV4_RHYFE</name>
<evidence type="ECO:0000256" key="1">
    <source>
        <dbReference type="SAM" id="MobiDB-lite"/>
    </source>
</evidence>
<evidence type="ECO:0000313" key="2">
    <source>
        <dbReference type="EMBL" id="KAF7264696.1"/>
    </source>
</evidence>
<dbReference type="AlphaFoldDB" id="A0A834HRV4"/>
<dbReference type="Proteomes" id="UP000625711">
    <property type="component" value="Unassembled WGS sequence"/>
</dbReference>
<evidence type="ECO:0000313" key="3">
    <source>
        <dbReference type="Proteomes" id="UP000625711"/>
    </source>
</evidence>
<feature type="compositionally biased region" description="Low complexity" evidence="1">
    <location>
        <begin position="84"/>
        <end position="107"/>
    </location>
</feature>
<dbReference type="OrthoDB" id="8018451at2759"/>
<gene>
    <name evidence="2" type="ORF">GWI33_022600</name>
</gene>
<keyword evidence="3" id="KW-1185">Reference proteome</keyword>
<comment type="caution">
    <text evidence="2">The sequence shown here is derived from an EMBL/GenBank/DDBJ whole genome shotgun (WGS) entry which is preliminary data.</text>
</comment>
<reference evidence="2" key="1">
    <citation type="submission" date="2020-08" db="EMBL/GenBank/DDBJ databases">
        <title>Genome sequencing and assembly of the red palm weevil Rhynchophorus ferrugineus.</title>
        <authorList>
            <person name="Dias G.B."/>
            <person name="Bergman C.M."/>
            <person name="Manee M."/>
        </authorList>
    </citation>
    <scope>NUCLEOTIDE SEQUENCE</scope>
    <source>
        <strain evidence="2">AA-2017</strain>
        <tissue evidence="2">Whole larva</tissue>
    </source>
</reference>
<sequence length="140" mass="15883">MWMIQLDPITRAGIAAQQGSTKLEDLTKIADNIKDSIDPWRPAGGTAPTNNSESLLAEEFVRLRLQIHRLQAKVDEVAEHQRASFRNRSSSRSSSGGQSSSRSSCNRSRTRGRVRLRWFVMVSLQFRRKGTEMQTEVPLR</sequence>
<dbReference type="EMBL" id="JAACXV010016271">
    <property type="protein sequence ID" value="KAF7264696.1"/>
    <property type="molecule type" value="Genomic_DNA"/>
</dbReference>
<feature type="region of interest" description="Disordered" evidence="1">
    <location>
        <begin position="79"/>
        <end position="109"/>
    </location>
</feature>
<proteinExistence type="predicted"/>